<organism evidence="2 3">
    <name type="scientific">Rhizophagus irregularis</name>
    <dbReference type="NCBI Taxonomy" id="588596"/>
    <lineage>
        <taxon>Eukaryota</taxon>
        <taxon>Fungi</taxon>
        <taxon>Fungi incertae sedis</taxon>
        <taxon>Mucoromycota</taxon>
        <taxon>Glomeromycotina</taxon>
        <taxon>Glomeromycetes</taxon>
        <taxon>Glomerales</taxon>
        <taxon>Glomeraceae</taxon>
        <taxon>Rhizophagus</taxon>
    </lineage>
</organism>
<feature type="compositionally biased region" description="Acidic residues" evidence="1">
    <location>
        <begin position="82"/>
        <end position="100"/>
    </location>
</feature>
<accession>A0A2I1HSE8</accession>
<feature type="region of interest" description="Disordered" evidence="1">
    <location>
        <begin position="1"/>
        <end position="27"/>
    </location>
</feature>
<comment type="caution">
    <text evidence="2">The sequence shown here is derived from an EMBL/GenBank/DDBJ whole genome shotgun (WGS) entry which is preliminary data.</text>
</comment>
<evidence type="ECO:0000256" key="1">
    <source>
        <dbReference type="SAM" id="MobiDB-lite"/>
    </source>
</evidence>
<evidence type="ECO:0000313" key="2">
    <source>
        <dbReference type="EMBL" id="PKY61805.1"/>
    </source>
</evidence>
<gene>
    <name evidence="2" type="ORF">RhiirA4_487302</name>
</gene>
<dbReference type="EMBL" id="LLXI01005900">
    <property type="protein sequence ID" value="PKY61805.1"/>
    <property type="molecule type" value="Genomic_DNA"/>
</dbReference>
<keyword evidence="3" id="KW-1185">Reference proteome</keyword>
<sequence length="273" mass="31411">MDNSNKARSVPIITHKSTHKSTKVRPKVPCHCKKCNGKLADTRTRKRHEMKDNEFRSKAKKDRFDSVEIQLITTSSSQNIHDDDDDDDDDDGDNGDDDHEDSSIAKSIGIRRKRKRYDQFCTTNDAIIIPDEDPEQQFDSSGDEGGSQSVYDELTLEYDELYFEEDKKLFVAPSTDDLNYDSDWKNFITNTDVDDLWILIWVFKYQDKFKLPDVAINSLIGFFSLLLKDIDSHRFKKFPSTAYMARKALDIRKKSKTFATSVNFLGHGSLGIP</sequence>
<feature type="compositionally biased region" description="Basic and acidic residues" evidence="1">
    <location>
        <begin position="49"/>
        <end position="59"/>
    </location>
</feature>
<dbReference type="AlphaFoldDB" id="A0A2I1HSE8"/>
<dbReference type="Proteomes" id="UP000234323">
    <property type="component" value="Unassembled WGS sequence"/>
</dbReference>
<feature type="region of interest" description="Disordered" evidence="1">
    <location>
        <begin position="39"/>
        <end position="59"/>
    </location>
</feature>
<reference evidence="2 3" key="1">
    <citation type="submission" date="2015-10" db="EMBL/GenBank/DDBJ databases">
        <title>Genome analyses suggest a sexual origin of heterokaryosis in a supposedly ancient asexual fungus.</title>
        <authorList>
            <person name="Ropars J."/>
            <person name="Sedzielewska K."/>
            <person name="Noel J."/>
            <person name="Charron P."/>
            <person name="Farinelli L."/>
            <person name="Marton T."/>
            <person name="Kruger M."/>
            <person name="Pelin A."/>
            <person name="Brachmann A."/>
            <person name="Corradi N."/>
        </authorList>
    </citation>
    <scope>NUCLEOTIDE SEQUENCE [LARGE SCALE GENOMIC DNA]</scope>
    <source>
        <strain evidence="2 3">A4</strain>
    </source>
</reference>
<feature type="region of interest" description="Disordered" evidence="1">
    <location>
        <begin position="71"/>
        <end position="105"/>
    </location>
</feature>
<feature type="compositionally biased region" description="Basic residues" evidence="1">
    <location>
        <begin position="16"/>
        <end position="27"/>
    </location>
</feature>
<dbReference type="VEuPathDB" id="FungiDB:RhiirA1_391140"/>
<dbReference type="VEuPathDB" id="FungiDB:FUN_002500"/>
<evidence type="ECO:0000313" key="3">
    <source>
        <dbReference type="Proteomes" id="UP000234323"/>
    </source>
</evidence>
<protein>
    <submittedName>
        <fullName evidence="2">Uncharacterized protein</fullName>
    </submittedName>
</protein>
<proteinExistence type="predicted"/>
<dbReference type="VEuPathDB" id="FungiDB:RhiirA1_542721"/>
<name>A0A2I1HSE8_9GLOM</name>